<dbReference type="PANTHER" id="PTHR42830">
    <property type="entry name" value="OSMOTICALLY INDUCIBLE FAMILY PROTEIN"/>
    <property type="match status" value="1"/>
</dbReference>
<dbReference type="InterPro" id="IPR003718">
    <property type="entry name" value="OsmC/Ohr_fam"/>
</dbReference>
<dbReference type="Proteomes" id="UP000035481">
    <property type="component" value="Unassembled WGS sequence"/>
</dbReference>
<evidence type="ECO:0000313" key="2">
    <source>
        <dbReference type="Proteomes" id="UP000035481"/>
    </source>
</evidence>
<dbReference type="RefSeq" id="WP_046971897.1">
    <property type="nucleotide sequence ID" value="NZ_JPLA01000026.1"/>
</dbReference>
<dbReference type="InterPro" id="IPR052707">
    <property type="entry name" value="OsmC_Ohr_Peroxiredoxin"/>
</dbReference>
<dbReference type="NCBIfam" id="TIGR03562">
    <property type="entry name" value="osmo_induc_OsmC"/>
    <property type="match status" value="1"/>
</dbReference>
<dbReference type="EMBL" id="JPLA01000026">
    <property type="protein sequence ID" value="KLD63688.1"/>
    <property type="molecule type" value="Genomic_DNA"/>
</dbReference>
<dbReference type="SUPFAM" id="SSF82784">
    <property type="entry name" value="OsmC-like"/>
    <property type="match status" value="1"/>
</dbReference>
<proteinExistence type="predicted"/>
<dbReference type="Gene3D" id="3.30.300.20">
    <property type="match status" value="1"/>
</dbReference>
<dbReference type="AlphaFoldDB" id="A0A0G9H2C2"/>
<dbReference type="STRING" id="1440762.Y882_10945"/>
<organism evidence="1 2">
    <name type="scientific">Dyella japonica DSM 16301</name>
    <dbReference type="NCBI Taxonomy" id="1440762"/>
    <lineage>
        <taxon>Bacteria</taxon>
        <taxon>Pseudomonadati</taxon>
        <taxon>Pseudomonadota</taxon>
        <taxon>Gammaproteobacteria</taxon>
        <taxon>Lysobacterales</taxon>
        <taxon>Rhodanobacteraceae</taxon>
        <taxon>Dyella</taxon>
    </lineage>
</organism>
<gene>
    <name evidence="1" type="ORF">Y882_10945</name>
</gene>
<name>A0A0G9H2C2_9GAMM</name>
<dbReference type="OrthoDB" id="9807532at2"/>
<sequence>MKRNASAVWSGGLKEGSGTISTASGVLHEARYGFQSRFADGPGTNPEELLGAAHAGCYTMALALGLEQAGHAATHIETKAVVTLDKDGDGFSITTVDLTCRAKVDGVDAATFDKIAKATKEGCPVSKVLKATINLDAQLAS</sequence>
<dbReference type="InterPro" id="IPR019904">
    <property type="entry name" value="Peroxiredoxin_OsmC"/>
</dbReference>
<dbReference type="InterPro" id="IPR036102">
    <property type="entry name" value="OsmC/Ohrsf"/>
</dbReference>
<protein>
    <submittedName>
        <fullName evidence="1">Peroxiredoxin OsmC</fullName>
    </submittedName>
</protein>
<accession>A0A0G9H2C2</accession>
<dbReference type="GO" id="GO:0004601">
    <property type="term" value="F:peroxidase activity"/>
    <property type="evidence" value="ECO:0007669"/>
    <property type="project" value="InterPro"/>
</dbReference>
<evidence type="ECO:0000313" key="1">
    <source>
        <dbReference type="EMBL" id="KLD63688.1"/>
    </source>
</evidence>
<dbReference type="PANTHER" id="PTHR42830:SF1">
    <property type="entry name" value="OSMOTICALLY INDUCIBLE FAMILY PROTEIN"/>
    <property type="match status" value="1"/>
</dbReference>
<dbReference type="PATRIC" id="fig|1440762.4.peg.1686"/>
<dbReference type="GO" id="GO:0006979">
    <property type="term" value="P:response to oxidative stress"/>
    <property type="evidence" value="ECO:0007669"/>
    <property type="project" value="InterPro"/>
</dbReference>
<dbReference type="Pfam" id="PF02566">
    <property type="entry name" value="OsmC"/>
    <property type="match status" value="1"/>
</dbReference>
<dbReference type="InterPro" id="IPR015946">
    <property type="entry name" value="KH_dom-like_a/b"/>
</dbReference>
<comment type="caution">
    <text evidence="1">The sequence shown here is derived from an EMBL/GenBank/DDBJ whole genome shotgun (WGS) entry which is preliminary data.</text>
</comment>
<reference evidence="1 2" key="1">
    <citation type="journal article" date="2015" name="Antonie Van Leeuwenhoek">
        <title>A phylogenomic and molecular marker based taxonomic framework for the order Xanthomonadales: proposal to transfer the families Algiphilaceae and Solimonadaceae to the order Nevskiales ord. nov. and to create a new family within the order Xanthomonadales, the family Rhodanobacteraceae fam. nov., containing the genus Rhodanobacter and its closest relatives.</title>
        <authorList>
            <person name="Naushad S."/>
            <person name="Adeolu M."/>
            <person name="Wong S."/>
            <person name="Sohail M."/>
            <person name="Schellhorn H.E."/>
            <person name="Gupta R.S."/>
        </authorList>
    </citation>
    <scope>NUCLEOTIDE SEQUENCE [LARGE SCALE GENOMIC DNA]</scope>
    <source>
        <strain evidence="1 2">DSM 16301</strain>
    </source>
</reference>